<dbReference type="PANTHER" id="PTHR16214:SF3">
    <property type="entry name" value="TRANSMEMBRANE PROTEIN 260"/>
    <property type="match status" value="1"/>
</dbReference>
<feature type="transmembrane region" description="Helical" evidence="2">
    <location>
        <begin position="616"/>
        <end position="640"/>
    </location>
</feature>
<keyword evidence="4" id="KW-1185">Reference proteome</keyword>
<name>A0ABS8PJ81_9BACT</name>
<feature type="transmembrane region" description="Helical" evidence="2">
    <location>
        <begin position="294"/>
        <end position="313"/>
    </location>
</feature>
<feature type="transmembrane region" description="Helical" evidence="2">
    <location>
        <begin position="80"/>
        <end position="97"/>
    </location>
</feature>
<feature type="transmembrane region" description="Helical" evidence="2">
    <location>
        <begin position="319"/>
        <end position="336"/>
    </location>
</feature>
<dbReference type="EMBL" id="JAJNEC010000001">
    <property type="protein sequence ID" value="MCD2421151.1"/>
    <property type="molecule type" value="Genomic_DNA"/>
</dbReference>
<keyword evidence="2" id="KW-1133">Transmembrane helix</keyword>
<reference evidence="3 4" key="1">
    <citation type="submission" date="2021-11" db="EMBL/GenBank/DDBJ databases">
        <title>Genomic of Niabella pedocola.</title>
        <authorList>
            <person name="Wu T."/>
        </authorList>
    </citation>
    <scope>NUCLEOTIDE SEQUENCE [LARGE SCALE GENOMIC DNA]</scope>
    <source>
        <strain evidence="3 4">JCM 31011</strain>
    </source>
</reference>
<dbReference type="Pfam" id="PF11028">
    <property type="entry name" value="TMEM260-like"/>
    <property type="match status" value="1"/>
</dbReference>
<feature type="transmembrane region" description="Helical" evidence="2">
    <location>
        <begin position="652"/>
        <end position="669"/>
    </location>
</feature>
<feature type="compositionally biased region" description="Basic and acidic residues" evidence="1">
    <location>
        <begin position="1144"/>
        <end position="1155"/>
    </location>
</feature>
<dbReference type="PANTHER" id="PTHR16214">
    <property type="entry name" value="TRANSMEMBRANE PROTEIN 260"/>
    <property type="match status" value="1"/>
</dbReference>
<feature type="transmembrane region" description="Helical" evidence="2">
    <location>
        <begin position="343"/>
        <end position="362"/>
    </location>
</feature>
<evidence type="ECO:0000256" key="2">
    <source>
        <dbReference type="SAM" id="Phobius"/>
    </source>
</evidence>
<protein>
    <submittedName>
        <fullName evidence="3">DUF2723 domain-containing protein</fullName>
    </submittedName>
</protein>
<feature type="transmembrane region" description="Helical" evidence="2">
    <location>
        <begin position="266"/>
        <end position="287"/>
    </location>
</feature>
<accession>A0ABS8PJ81</accession>
<evidence type="ECO:0000313" key="4">
    <source>
        <dbReference type="Proteomes" id="UP001199816"/>
    </source>
</evidence>
<evidence type="ECO:0000256" key="1">
    <source>
        <dbReference type="SAM" id="MobiDB-lite"/>
    </source>
</evidence>
<keyword evidence="2" id="KW-0812">Transmembrane</keyword>
<feature type="transmembrane region" description="Helical" evidence="2">
    <location>
        <begin position="710"/>
        <end position="727"/>
    </location>
</feature>
<feature type="transmembrane region" description="Helical" evidence="2">
    <location>
        <begin position="562"/>
        <end position="580"/>
    </location>
</feature>
<feature type="transmembrane region" description="Helical" evidence="2">
    <location>
        <begin position="49"/>
        <end position="68"/>
    </location>
</feature>
<feature type="transmembrane region" description="Helical" evidence="2">
    <location>
        <begin position="226"/>
        <end position="246"/>
    </location>
</feature>
<dbReference type="RefSeq" id="WP_231001934.1">
    <property type="nucleotide sequence ID" value="NZ_JAJNEC010000001.1"/>
</dbReference>
<feature type="compositionally biased region" description="Polar residues" evidence="1">
    <location>
        <begin position="1174"/>
        <end position="1184"/>
    </location>
</feature>
<feature type="region of interest" description="Disordered" evidence="1">
    <location>
        <begin position="1144"/>
        <end position="1184"/>
    </location>
</feature>
<comment type="caution">
    <text evidence="3">The sequence shown here is derived from an EMBL/GenBank/DDBJ whole genome shotgun (WGS) entry which is preliminary data.</text>
</comment>
<feature type="transmembrane region" description="Helical" evidence="2">
    <location>
        <begin position="587"/>
        <end position="604"/>
    </location>
</feature>
<proteinExistence type="predicted"/>
<organism evidence="3 4">
    <name type="scientific">Niabella pedocola</name>
    <dbReference type="NCBI Taxonomy" id="1752077"/>
    <lineage>
        <taxon>Bacteria</taxon>
        <taxon>Pseudomonadati</taxon>
        <taxon>Bacteroidota</taxon>
        <taxon>Chitinophagia</taxon>
        <taxon>Chitinophagales</taxon>
        <taxon>Chitinophagaceae</taxon>
        <taxon>Niabella</taxon>
    </lineage>
</organism>
<gene>
    <name evidence="3" type="ORF">LQ567_00140</name>
</gene>
<feature type="transmembrane region" description="Helical" evidence="2">
    <location>
        <begin position="184"/>
        <end position="214"/>
    </location>
</feature>
<evidence type="ECO:0000313" key="3">
    <source>
        <dbReference type="EMBL" id="MCD2421151.1"/>
    </source>
</evidence>
<keyword evidence="2" id="KW-0472">Membrane</keyword>
<dbReference type="InterPro" id="IPR052724">
    <property type="entry name" value="GT117_domain-containing"/>
</dbReference>
<sequence>MNFRKVNNLTGWVVFAIATLTYSLTREARGSLWDCGEFVATAYKLQMAHPPGAPMFSLLGRIFILLFGDNPQTAANAVNFMSALVSAATILFLFWTITHFARKMFVGSGESLTGQQIFTVMAAGAVGALAYTFSDSFWYSAVEGEVYALSSFFTGLVFWAMLKWEHADELAGADENARARSDRWIVFLFFMMGLSIGVHLLNLLTIPAIVMIYYYRRYTPTVKGSIGAFIIGCIITGIIQVAIIQYSMKAAGLFDIMFVNSFGMPFFSGFTVYFILIALLVAIGVRFKPAVSKTAIVLWTAAFFLLAFLPFAFGGTMAAVKIILLLIVGAVLGYFIRPTALKIMKLFLWCFAFMMLGYFMYFTNIIRSSANPAIDMNNVDNPINLVYYLSREQYGTQPLFYGAHYTAEVDYDETGSPYEMGEMKYVKGENKYIPIGRDRSVRYKSSDKQLFVRVWDSSNEQGHQDFYADWLGLAKPDPNTGQGSYGAPSYADNINWFMSYQTSFMYMRYFMWNFAGKQNDLQGYGNKRDGNWVSGISLMDNARLGDQSQLPESLKENKAHNVFYMLPFVLGIIGFVYQFLKNRKDWVVTFLLFFFTGMAIVLYLNQPGNQPRERDYAYVGSFYAFAIWIGLSVVALLRSALEKEDKESFQKLLVYGASGTFLITALSSMSSTFSAIIIASLVAAIIYAAVLYIVTFAARALSSGGSNIRSANVLIALLCLAVPGLMAQQEWNDHDRSEKTMAPDLAKDYLESCAPNAILFTFGDNDTYPLWYAQEVENIRPDIRIINTSLLGIDWYINQLRYKINDADSVDVILSPEQIEGHNREYLPFRQPQPGQNIDPNNVYPLYDVIKTVVGARTEDPETGRDVGAVALPFRKFFVPVNKDIVRKNGTANPTDSVPEQWAFEIPASRGGIQRNDLMVLSIIASNQWKRPIYFTAPYGELGFGQNLRKDGLTYRLVPFTVKAPQANWIVDQAYRQMRAGGTSIRDNNEDVMAKNLLTKFEFGGANKKGVYFDEVNRQYLLNIRSIFAEAAGNLADAGKKEEAVKLLNKAEAGILPENLPYAMTSRYNQHNQTGLMYAEAYYKAGKLDIARKVIAAVKKDLADQRKYYNYLKTEKPEYFQGVANIEDPLNEITQAAAEAIESHYDPLKKGEKTPVQELVPQENAPAKAADSGGKSTAADTTKK</sequence>
<feature type="transmembrane region" description="Helical" evidence="2">
    <location>
        <begin position="675"/>
        <end position="698"/>
    </location>
</feature>
<dbReference type="Proteomes" id="UP001199816">
    <property type="component" value="Unassembled WGS sequence"/>
</dbReference>
<feature type="transmembrane region" description="Helical" evidence="2">
    <location>
        <begin position="117"/>
        <end position="134"/>
    </location>
</feature>
<dbReference type="InterPro" id="IPR021280">
    <property type="entry name" value="TMEM260-like"/>
</dbReference>
<feature type="transmembrane region" description="Helical" evidence="2">
    <location>
        <begin position="146"/>
        <end position="164"/>
    </location>
</feature>